<reference evidence="1 2" key="1">
    <citation type="submission" date="2024-09" db="EMBL/GenBank/DDBJ databases">
        <title>Chromosome-scale assembly of Riccia sorocarpa.</title>
        <authorList>
            <person name="Paukszto L."/>
        </authorList>
    </citation>
    <scope>NUCLEOTIDE SEQUENCE [LARGE SCALE GENOMIC DNA]</scope>
    <source>
        <strain evidence="1">LP-2024</strain>
        <tissue evidence="1">Aerial parts of the thallus</tissue>
    </source>
</reference>
<gene>
    <name evidence="1" type="ORF">R1sor_026968</name>
</gene>
<protein>
    <submittedName>
        <fullName evidence="1">Uncharacterized protein</fullName>
    </submittedName>
</protein>
<name>A0ABD3GG67_9MARC</name>
<keyword evidence="2" id="KW-1185">Reference proteome</keyword>
<dbReference type="Proteomes" id="UP001633002">
    <property type="component" value="Unassembled WGS sequence"/>
</dbReference>
<dbReference type="EMBL" id="JBJQOH010000008">
    <property type="protein sequence ID" value="KAL3677020.1"/>
    <property type="molecule type" value="Genomic_DNA"/>
</dbReference>
<comment type="caution">
    <text evidence="1">The sequence shown here is derived from an EMBL/GenBank/DDBJ whole genome shotgun (WGS) entry which is preliminary data.</text>
</comment>
<proteinExistence type="predicted"/>
<accession>A0ABD3GG67</accession>
<evidence type="ECO:0000313" key="1">
    <source>
        <dbReference type="EMBL" id="KAL3677020.1"/>
    </source>
</evidence>
<evidence type="ECO:0000313" key="2">
    <source>
        <dbReference type="Proteomes" id="UP001633002"/>
    </source>
</evidence>
<sequence length="163" mass="18369">MAPHNHVRDQTWFRTPWVKEKELGMFGKAQTNEETEPELEGVYIGGSLSPDLWDVTIPADVLEGQLDEDGADDLSFIGHETRHVMTEVLNEVLSTESTSKIDPMVSHDGHVGSDCAVLFDCARVNTSTRGRQGNKGRKRARQDSSKDVWFGRVQKIRRKYNGK</sequence>
<dbReference type="AlphaFoldDB" id="A0ABD3GG67"/>
<organism evidence="1 2">
    <name type="scientific">Riccia sorocarpa</name>
    <dbReference type="NCBI Taxonomy" id="122646"/>
    <lineage>
        <taxon>Eukaryota</taxon>
        <taxon>Viridiplantae</taxon>
        <taxon>Streptophyta</taxon>
        <taxon>Embryophyta</taxon>
        <taxon>Marchantiophyta</taxon>
        <taxon>Marchantiopsida</taxon>
        <taxon>Marchantiidae</taxon>
        <taxon>Marchantiales</taxon>
        <taxon>Ricciaceae</taxon>
        <taxon>Riccia</taxon>
    </lineage>
</organism>